<dbReference type="InterPro" id="IPR008927">
    <property type="entry name" value="6-PGluconate_DH-like_C_sf"/>
</dbReference>
<dbReference type="GO" id="GO:0005737">
    <property type="term" value="C:cytoplasm"/>
    <property type="evidence" value="ECO:0007669"/>
    <property type="project" value="UniProtKB-SubCell"/>
</dbReference>
<gene>
    <name evidence="6 12" type="primary">proC</name>
    <name evidence="12" type="ORF">R50_0734</name>
</gene>
<dbReference type="PANTHER" id="PTHR11645">
    <property type="entry name" value="PYRROLINE-5-CARBOXYLATE REDUCTASE"/>
    <property type="match status" value="1"/>
</dbReference>
<evidence type="ECO:0000256" key="2">
    <source>
        <dbReference type="ARBA" id="ARBA00022650"/>
    </source>
</evidence>
<evidence type="ECO:0000313" key="13">
    <source>
        <dbReference type="Proteomes" id="UP000503399"/>
    </source>
</evidence>
<evidence type="ECO:0000256" key="6">
    <source>
        <dbReference type="HAMAP-Rule" id="MF_01925"/>
    </source>
</evidence>
<dbReference type="Proteomes" id="UP000503399">
    <property type="component" value="Chromosome"/>
</dbReference>
<comment type="catalytic activity">
    <reaction evidence="6 9">
        <text>L-proline + NADP(+) = (S)-1-pyrroline-5-carboxylate + NADPH + 2 H(+)</text>
        <dbReference type="Rhea" id="RHEA:14109"/>
        <dbReference type="ChEBI" id="CHEBI:15378"/>
        <dbReference type="ChEBI" id="CHEBI:17388"/>
        <dbReference type="ChEBI" id="CHEBI:57783"/>
        <dbReference type="ChEBI" id="CHEBI:58349"/>
        <dbReference type="ChEBI" id="CHEBI:60039"/>
        <dbReference type="EC" id="1.5.1.2"/>
    </reaction>
</comment>
<evidence type="ECO:0000256" key="8">
    <source>
        <dbReference type="PIRSR" id="PIRSR000193-1"/>
    </source>
</evidence>
<dbReference type="UniPathway" id="UPA00098">
    <property type="reaction ID" value="UER00361"/>
</dbReference>
<dbReference type="InterPro" id="IPR036291">
    <property type="entry name" value="NAD(P)-bd_dom_sf"/>
</dbReference>
<comment type="function">
    <text evidence="5 6">Catalyzes the reduction of 1-pyrroline-5-carboxylate (PCA) to L-proline.</text>
</comment>
<evidence type="ECO:0000259" key="10">
    <source>
        <dbReference type="Pfam" id="PF03807"/>
    </source>
</evidence>
<dbReference type="GO" id="GO:0055129">
    <property type="term" value="P:L-proline biosynthetic process"/>
    <property type="evidence" value="ECO:0007669"/>
    <property type="project" value="UniProtKB-UniRule"/>
</dbReference>
<dbReference type="Pfam" id="PF14748">
    <property type="entry name" value="P5CR_dimer"/>
    <property type="match status" value="1"/>
</dbReference>
<dbReference type="EMBL" id="LR778114">
    <property type="protein sequence ID" value="CAB1128240.1"/>
    <property type="molecule type" value="Genomic_DNA"/>
</dbReference>
<feature type="binding site" evidence="8">
    <location>
        <begin position="70"/>
        <end position="73"/>
    </location>
    <ligand>
        <name>NADP(+)</name>
        <dbReference type="ChEBI" id="CHEBI:58349"/>
    </ligand>
</feature>
<dbReference type="FunFam" id="1.10.3730.10:FF:000001">
    <property type="entry name" value="Pyrroline-5-carboxylate reductase"/>
    <property type="match status" value="1"/>
</dbReference>
<dbReference type="KEGG" id="hfv:R50_0734"/>
<dbReference type="Gene3D" id="1.10.3730.10">
    <property type="entry name" value="ProC C-terminal domain-like"/>
    <property type="match status" value="1"/>
</dbReference>
<accession>A0A6F8ZEZ4</accession>
<dbReference type="InterPro" id="IPR053790">
    <property type="entry name" value="P5CR-like_CS"/>
</dbReference>
<evidence type="ECO:0000256" key="1">
    <source>
        <dbReference type="ARBA" id="ARBA00005525"/>
    </source>
</evidence>
<evidence type="ECO:0000256" key="5">
    <source>
        <dbReference type="ARBA" id="ARBA00058118"/>
    </source>
</evidence>
<dbReference type="PIRSF" id="PIRSF000193">
    <property type="entry name" value="Pyrrol-5-carb_rd"/>
    <property type="match status" value="1"/>
</dbReference>
<dbReference type="NCBIfam" id="TIGR00112">
    <property type="entry name" value="proC"/>
    <property type="match status" value="1"/>
</dbReference>
<keyword evidence="3 6" id="KW-0521">NADP</keyword>
<evidence type="ECO:0000256" key="4">
    <source>
        <dbReference type="ARBA" id="ARBA00023002"/>
    </source>
</evidence>
<keyword evidence="6 9" id="KW-0028">Amino-acid biosynthesis</keyword>
<dbReference type="PANTHER" id="PTHR11645:SF0">
    <property type="entry name" value="PYRROLINE-5-CARBOXYLATE REDUCTASE 3"/>
    <property type="match status" value="1"/>
</dbReference>
<keyword evidence="2 6" id="KW-0641">Proline biosynthesis</keyword>
<dbReference type="InterPro" id="IPR028939">
    <property type="entry name" value="P5C_Rdtase_cat_N"/>
</dbReference>
<evidence type="ECO:0000313" key="12">
    <source>
        <dbReference type="EMBL" id="CAB1128240.1"/>
    </source>
</evidence>
<comment type="catalytic activity">
    <reaction evidence="6">
        <text>L-proline + NAD(+) = (S)-1-pyrroline-5-carboxylate + NADH + 2 H(+)</text>
        <dbReference type="Rhea" id="RHEA:14105"/>
        <dbReference type="ChEBI" id="CHEBI:15378"/>
        <dbReference type="ChEBI" id="CHEBI:17388"/>
        <dbReference type="ChEBI" id="CHEBI:57540"/>
        <dbReference type="ChEBI" id="CHEBI:57945"/>
        <dbReference type="ChEBI" id="CHEBI:60039"/>
        <dbReference type="EC" id="1.5.1.2"/>
    </reaction>
</comment>
<feature type="domain" description="Pyrroline-5-carboxylate reductase catalytic N-terminal" evidence="10">
    <location>
        <begin position="3"/>
        <end position="99"/>
    </location>
</feature>
<evidence type="ECO:0000256" key="7">
    <source>
        <dbReference type="NCBIfam" id="TIGR00112"/>
    </source>
</evidence>
<evidence type="ECO:0000259" key="11">
    <source>
        <dbReference type="Pfam" id="PF14748"/>
    </source>
</evidence>
<dbReference type="SUPFAM" id="SSF51735">
    <property type="entry name" value="NAD(P)-binding Rossmann-fold domains"/>
    <property type="match status" value="1"/>
</dbReference>
<dbReference type="AlphaFoldDB" id="A0A6F8ZEZ4"/>
<dbReference type="Gene3D" id="3.40.50.720">
    <property type="entry name" value="NAD(P)-binding Rossmann-like Domain"/>
    <property type="match status" value="1"/>
</dbReference>
<dbReference type="HAMAP" id="MF_01925">
    <property type="entry name" value="P5C_reductase"/>
    <property type="match status" value="1"/>
</dbReference>
<keyword evidence="13" id="KW-1185">Reference proteome</keyword>
<dbReference type="SUPFAM" id="SSF48179">
    <property type="entry name" value="6-phosphogluconate dehydrogenase C-terminal domain-like"/>
    <property type="match status" value="1"/>
</dbReference>
<dbReference type="InterPro" id="IPR029036">
    <property type="entry name" value="P5CR_dimer"/>
</dbReference>
<sequence>MTVVVVGAGNLAHALVRGWHAPDRTGGTDRVVRVLARSASYREKGWDPDLESLITREAAVVETAEVLVLAVKPKDIEETSLALAERVARGVPVISVAAGIPLARLETWWPGHPLARVMPNVCIAVGEGTTAAAYGGTGPEEARQWTRRLFAPLGYLAEVPEEQLDAVTALSGSGPAYLYLVIDALVRAGTALGLPADLARELAARTVRGAGSMALAYPDRPPARLIAEVASPGGTTEAALRVLEAQEVPDRLVEAIRSAGAKAQALGRVSAPAR</sequence>
<comment type="subcellular location">
    <subcellularLocation>
        <location evidence="6">Cytoplasm</location>
    </subcellularLocation>
</comment>
<comment type="pathway">
    <text evidence="6 9">Amino-acid biosynthesis; L-proline biosynthesis; L-proline from L-glutamate 5-semialdehyde: step 1/1.</text>
</comment>
<protein>
    <recommendedName>
        <fullName evidence="6 7">Pyrroline-5-carboxylate reductase</fullName>
        <shortName evidence="6">P5C reductase</shortName>
        <shortName evidence="6">P5CR</shortName>
        <ecNumber evidence="6 7">1.5.1.2</ecNumber>
    </recommendedName>
    <alternativeName>
        <fullName evidence="6">PCA reductase</fullName>
    </alternativeName>
</protein>
<dbReference type="PROSITE" id="PS00521">
    <property type="entry name" value="P5CR"/>
    <property type="match status" value="1"/>
</dbReference>
<dbReference type="InterPro" id="IPR000304">
    <property type="entry name" value="Pyrroline-COOH_reductase"/>
</dbReference>
<keyword evidence="4 6" id="KW-0560">Oxidoreductase</keyword>
<evidence type="ECO:0000256" key="3">
    <source>
        <dbReference type="ARBA" id="ARBA00022857"/>
    </source>
</evidence>
<organism evidence="12 13">
    <name type="scientific">Candidatus Hydrogenisulfobacillus filiaventi</name>
    <dbReference type="NCBI Taxonomy" id="2707344"/>
    <lineage>
        <taxon>Bacteria</taxon>
        <taxon>Bacillati</taxon>
        <taxon>Bacillota</taxon>
        <taxon>Clostridia</taxon>
        <taxon>Eubacteriales</taxon>
        <taxon>Clostridiales Family XVII. Incertae Sedis</taxon>
        <taxon>Candidatus Hydrogenisulfobacillus</taxon>
    </lineage>
</organism>
<reference evidence="12 13" key="1">
    <citation type="submission" date="2020-02" db="EMBL/GenBank/DDBJ databases">
        <authorList>
            <person name="Hogendoorn C."/>
        </authorList>
    </citation>
    <scope>NUCLEOTIDE SEQUENCE [LARGE SCALE GENOMIC DNA]</scope>
    <source>
        <strain evidence="12">R501</strain>
    </source>
</reference>
<dbReference type="EC" id="1.5.1.2" evidence="6 7"/>
<keyword evidence="6" id="KW-0963">Cytoplasm</keyword>
<name>A0A6F8ZEZ4_9FIRM</name>
<dbReference type="GO" id="GO:0004735">
    <property type="term" value="F:pyrroline-5-carboxylate reductase activity"/>
    <property type="evidence" value="ECO:0007669"/>
    <property type="project" value="UniProtKB-UniRule"/>
</dbReference>
<proteinExistence type="inferred from homology"/>
<evidence type="ECO:0000256" key="9">
    <source>
        <dbReference type="RuleBase" id="RU003903"/>
    </source>
</evidence>
<feature type="domain" description="Pyrroline-5-carboxylate reductase dimerisation" evidence="11">
    <location>
        <begin position="161"/>
        <end position="265"/>
    </location>
</feature>
<dbReference type="Pfam" id="PF03807">
    <property type="entry name" value="F420_oxidored"/>
    <property type="match status" value="1"/>
</dbReference>
<comment type="similarity">
    <text evidence="1 6 9">Belongs to the pyrroline-5-carboxylate reductase family.</text>
</comment>